<dbReference type="EMBL" id="CYGZ01000009">
    <property type="protein sequence ID" value="CUA80426.1"/>
    <property type="molecule type" value="Genomic_DNA"/>
</dbReference>
<dbReference type="Pfam" id="PF00528">
    <property type="entry name" value="BPD_transp_1"/>
    <property type="match status" value="1"/>
</dbReference>
<dbReference type="RefSeq" id="WP_055441408.1">
    <property type="nucleotide sequence ID" value="NZ_BAABDZ010000030.1"/>
</dbReference>
<keyword evidence="4 7" id="KW-0812">Transmembrane</keyword>
<comment type="similarity">
    <text evidence="7">Belongs to the binding-protein-dependent transport system permease family.</text>
</comment>
<keyword evidence="10" id="KW-1185">Reference proteome</keyword>
<dbReference type="PANTHER" id="PTHR43744">
    <property type="entry name" value="ABC TRANSPORTER PERMEASE PROTEIN MG189-RELATED-RELATED"/>
    <property type="match status" value="1"/>
</dbReference>
<evidence type="ECO:0000313" key="9">
    <source>
        <dbReference type="EMBL" id="CUA80426.1"/>
    </source>
</evidence>
<keyword evidence="5 7" id="KW-1133">Transmembrane helix</keyword>
<evidence type="ECO:0000256" key="6">
    <source>
        <dbReference type="ARBA" id="ARBA00023136"/>
    </source>
</evidence>
<evidence type="ECO:0000256" key="2">
    <source>
        <dbReference type="ARBA" id="ARBA00022448"/>
    </source>
</evidence>
<dbReference type="OrthoDB" id="9771544at2"/>
<evidence type="ECO:0000259" key="8">
    <source>
        <dbReference type="PROSITE" id="PS50928"/>
    </source>
</evidence>
<reference evidence="10" key="1">
    <citation type="submission" date="2015-08" db="EMBL/GenBank/DDBJ databases">
        <authorList>
            <person name="Varghese N."/>
        </authorList>
    </citation>
    <scope>NUCLEOTIDE SEQUENCE [LARGE SCALE GENOMIC DNA]</scope>
    <source>
        <strain evidence="10">DSM 27374</strain>
    </source>
</reference>
<feature type="transmembrane region" description="Helical" evidence="7">
    <location>
        <begin position="7"/>
        <end position="33"/>
    </location>
</feature>
<feature type="transmembrane region" description="Helical" evidence="7">
    <location>
        <begin position="134"/>
        <end position="155"/>
    </location>
</feature>
<evidence type="ECO:0000256" key="4">
    <source>
        <dbReference type="ARBA" id="ARBA00022692"/>
    </source>
</evidence>
<evidence type="ECO:0000313" key="10">
    <source>
        <dbReference type="Proteomes" id="UP000182738"/>
    </source>
</evidence>
<proteinExistence type="inferred from homology"/>
<gene>
    <name evidence="9" type="ORF">Ga0061060_109105</name>
</gene>
<dbReference type="GO" id="GO:0005886">
    <property type="term" value="C:plasma membrane"/>
    <property type="evidence" value="ECO:0007669"/>
    <property type="project" value="UniProtKB-SubCell"/>
</dbReference>
<organism evidence="9 10">
    <name type="scientific">Anoxybacillus suryakundensis</name>
    <dbReference type="NCBI Taxonomy" id="1325335"/>
    <lineage>
        <taxon>Bacteria</taxon>
        <taxon>Bacillati</taxon>
        <taxon>Bacillota</taxon>
        <taxon>Bacilli</taxon>
        <taxon>Bacillales</taxon>
        <taxon>Anoxybacillaceae</taxon>
        <taxon>Anoxybacillus</taxon>
    </lineage>
</organism>
<comment type="subcellular location">
    <subcellularLocation>
        <location evidence="1 7">Cell membrane</location>
        <topology evidence="1 7">Multi-pass membrane protein</topology>
    </subcellularLocation>
</comment>
<dbReference type="Proteomes" id="UP000182738">
    <property type="component" value="Unassembled WGS sequence"/>
</dbReference>
<evidence type="ECO:0000256" key="1">
    <source>
        <dbReference type="ARBA" id="ARBA00004651"/>
    </source>
</evidence>
<dbReference type="SUPFAM" id="SSF161098">
    <property type="entry name" value="MetI-like"/>
    <property type="match status" value="1"/>
</dbReference>
<dbReference type="GO" id="GO:0055085">
    <property type="term" value="P:transmembrane transport"/>
    <property type="evidence" value="ECO:0007669"/>
    <property type="project" value="InterPro"/>
</dbReference>
<accession>A0A0K6GPH2</accession>
<dbReference type="PROSITE" id="PS50928">
    <property type="entry name" value="ABC_TM1"/>
    <property type="match status" value="1"/>
</dbReference>
<dbReference type="PANTHER" id="PTHR43744:SF8">
    <property type="entry name" value="SN-GLYCEROL-3-PHOSPHATE TRANSPORT SYSTEM PERMEASE PROTEIN UGPE"/>
    <property type="match status" value="1"/>
</dbReference>
<evidence type="ECO:0000256" key="7">
    <source>
        <dbReference type="RuleBase" id="RU363032"/>
    </source>
</evidence>
<name>A0A0K6GPH2_9BACL</name>
<dbReference type="STRING" id="1325335.GCA_001418025_01738"/>
<feature type="transmembrane region" description="Helical" evidence="7">
    <location>
        <begin position="235"/>
        <end position="255"/>
    </location>
</feature>
<evidence type="ECO:0000256" key="5">
    <source>
        <dbReference type="ARBA" id="ARBA00022989"/>
    </source>
</evidence>
<protein>
    <submittedName>
        <fullName evidence="9">Carbohydrate ABC transporter membrane protein 2, CUT1 family (TC 3.A.1.1.-)</fullName>
    </submittedName>
</protein>
<feature type="transmembrane region" description="Helical" evidence="7">
    <location>
        <begin position="101"/>
        <end position="122"/>
    </location>
</feature>
<feature type="transmembrane region" description="Helical" evidence="7">
    <location>
        <begin position="176"/>
        <end position="198"/>
    </location>
</feature>
<dbReference type="CDD" id="cd06261">
    <property type="entry name" value="TM_PBP2"/>
    <property type="match status" value="1"/>
</dbReference>
<keyword evidence="6 7" id="KW-0472">Membrane</keyword>
<keyword evidence="2 7" id="KW-0813">Transport</keyword>
<keyword evidence="3" id="KW-1003">Cell membrane</keyword>
<feature type="domain" description="ABC transmembrane type-1" evidence="8">
    <location>
        <begin position="66"/>
        <end position="256"/>
    </location>
</feature>
<sequence>MNLLKKIVLYAMLVVCAIILMFPMMYAFLISFLSGAELLQGRWWPNDWSFRNYAAAFEKVPLARYLWNSFFVSFVVMIGQLIVSSLAAYAFVFLRFPGRNVLFFLTITTMLIPWEATVIPNYLTVQALGWTNNYFGLTVPFFALAFGIFLLRQHFKTIPFELYEAAQVSGIKHFRFFWYVVLPLSKTSLTTLGIYSFLTTWNMYLWPLLVTNDERVRTVQIGLKQMQTQEMATEWGVVMAAVMIVILPTLLLLFVGQKQLQKGLMQGAIK</sequence>
<dbReference type="AlphaFoldDB" id="A0A0K6GPH2"/>
<feature type="transmembrane region" description="Helical" evidence="7">
    <location>
        <begin position="70"/>
        <end position="94"/>
    </location>
</feature>
<dbReference type="InterPro" id="IPR000515">
    <property type="entry name" value="MetI-like"/>
</dbReference>
<evidence type="ECO:0000256" key="3">
    <source>
        <dbReference type="ARBA" id="ARBA00022475"/>
    </source>
</evidence>
<dbReference type="Gene3D" id="1.10.3720.10">
    <property type="entry name" value="MetI-like"/>
    <property type="match status" value="1"/>
</dbReference>
<dbReference type="InterPro" id="IPR035906">
    <property type="entry name" value="MetI-like_sf"/>
</dbReference>